<dbReference type="SUPFAM" id="SSF56281">
    <property type="entry name" value="Metallo-hydrolase/oxidoreductase"/>
    <property type="match status" value="1"/>
</dbReference>
<gene>
    <name evidence="7" type="ORF">H6P81_001801</name>
</gene>
<dbReference type="InterPro" id="IPR011084">
    <property type="entry name" value="DRMBL"/>
</dbReference>
<protein>
    <recommendedName>
        <fullName evidence="6">DNA repair metallo-beta-lactamase domain-containing protein</fullName>
    </recommendedName>
</protein>
<keyword evidence="5" id="KW-0539">Nucleus</keyword>
<dbReference type="EMBL" id="JAINDJ010000002">
    <property type="protein sequence ID" value="KAG9457293.1"/>
    <property type="molecule type" value="Genomic_DNA"/>
</dbReference>
<dbReference type="PANTHER" id="PTHR23240">
    <property type="entry name" value="DNA CROSS-LINK REPAIR PROTEIN PSO2/SNM1-RELATED"/>
    <property type="match status" value="1"/>
</dbReference>
<comment type="similarity">
    <text evidence="2">Belongs to the DNA repair metallo-beta-lactamase (DRMBL) family.</text>
</comment>
<keyword evidence="4" id="KW-0234">DNA repair</keyword>
<evidence type="ECO:0000256" key="2">
    <source>
        <dbReference type="ARBA" id="ARBA00010304"/>
    </source>
</evidence>
<evidence type="ECO:0000313" key="8">
    <source>
        <dbReference type="Proteomes" id="UP000825729"/>
    </source>
</evidence>
<dbReference type="AlphaFoldDB" id="A0AAV7FCH3"/>
<feature type="domain" description="DNA repair metallo-beta-lactamase" evidence="6">
    <location>
        <begin position="220"/>
        <end position="330"/>
    </location>
</feature>
<comment type="caution">
    <text evidence="7">The sequence shown here is derived from an EMBL/GenBank/DDBJ whole genome shotgun (WGS) entry which is preliminary data.</text>
</comment>
<comment type="subcellular location">
    <subcellularLocation>
        <location evidence="1">Nucleus</location>
    </subcellularLocation>
</comment>
<dbReference type="Gene3D" id="3.40.50.12650">
    <property type="match status" value="1"/>
</dbReference>
<evidence type="ECO:0000256" key="5">
    <source>
        <dbReference type="ARBA" id="ARBA00023242"/>
    </source>
</evidence>
<dbReference type="GO" id="GO:0003684">
    <property type="term" value="F:damaged DNA binding"/>
    <property type="evidence" value="ECO:0007669"/>
    <property type="project" value="TreeGrafter"/>
</dbReference>
<dbReference type="Pfam" id="PF07522">
    <property type="entry name" value="DRMBL"/>
    <property type="match status" value="1"/>
</dbReference>
<organism evidence="7 8">
    <name type="scientific">Aristolochia fimbriata</name>
    <name type="common">White veined hardy Dutchman's pipe vine</name>
    <dbReference type="NCBI Taxonomy" id="158543"/>
    <lineage>
        <taxon>Eukaryota</taxon>
        <taxon>Viridiplantae</taxon>
        <taxon>Streptophyta</taxon>
        <taxon>Embryophyta</taxon>
        <taxon>Tracheophyta</taxon>
        <taxon>Spermatophyta</taxon>
        <taxon>Magnoliopsida</taxon>
        <taxon>Magnoliidae</taxon>
        <taxon>Piperales</taxon>
        <taxon>Aristolochiaceae</taxon>
        <taxon>Aristolochia</taxon>
    </lineage>
</organism>
<dbReference type="PANTHER" id="PTHR23240:SF31">
    <property type="entry name" value="DNA REPAIR METALLO-BETA-LACTAMASE FAMILY PROTEIN"/>
    <property type="match status" value="1"/>
</dbReference>
<dbReference type="GO" id="GO:0035312">
    <property type="term" value="F:5'-3' DNA exonuclease activity"/>
    <property type="evidence" value="ECO:0007669"/>
    <property type="project" value="TreeGrafter"/>
</dbReference>
<keyword evidence="3" id="KW-0227">DNA damage</keyword>
<name>A0AAV7FCH3_ARIFI</name>
<evidence type="ECO:0000256" key="1">
    <source>
        <dbReference type="ARBA" id="ARBA00004123"/>
    </source>
</evidence>
<keyword evidence="8" id="KW-1185">Reference proteome</keyword>
<evidence type="ECO:0000313" key="7">
    <source>
        <dbReference type="EMBL" id="KAG9457293.1"/>
    </source>
</evidence>
<evidence type="ECO:0000256" key="3">
    <source>
        <dbReference type="ARBA" id="ARBA00022763"/>
    </source>
</evidence>
<sequence>MPKGLPFSVDTWSPASRIKRYHFLTHAHKDHSSQIVRYAAYPIYATRLTKSLLLLQYPQLHESLFVEIEVGQEVTIDDPDGRFSVTAFDANHCPGAVMFLFEGGFGNILHTGDCRLTLECLQNLPAKYLPNKSKQSSNSLDYLFLDCTFGKYPQKIQSKHSAIRQVISCIWRHPNAPVVYLACDLLGQEEILVEVSKTFGSKIYVDRNKNEDCFRNLMLIAPHILSQDPSSRFQVFEGFPKLYERASAILSEVRANLQPEPLFIRPSAQWYACEEHLGDEERREHRFKGAEKDQFGVWHICYSMHSSREELEWALELLQPRWVVSTTPSCRAMELDYVKKNCFCSKITPDDPLWKLLDINTGNSCSLQDSPKFKVPAGDVTGHEVVDPIHLKPNKSSMKSIDLELEFCPPSKGPITLFGRARLGPQELTLIRRTEKASSSDVGPSKIETETVVLLEKHVYSCLLKESKAEKAEIVSLEKSEDCGFQKESESSVEAKVEPFTVNLSQTLLNKTEGFGAPLIEKSTVLNKTEVVAAPLIEKLKHLKETDERRTLDVSLRELYRSMNVPVPRPLPSLVEHMRMLKRAKSMSFEGRNS</sequence>
<dbReference type="InterPro" id="IPR036866">
    <property type="entry name" value="RibonucZ/Hydroxyglut_hydro"/>
</dbReference>
<dbReference type="GO" id="GO:0005634">
    <property type="term" value="C:nucleus"/>
    <property type="evidence" value="ECO:0007669"/>
    <property type="project" value="UniProtKB-SubCell"/>
</dbReference>
<evidence type="ECO:0000256" key="4">
    <source>
        <dbReference type="ARBA" id="ARBA00023204"/>
    </source>
</evidence>
<accession>A0AAV7FCH3</accession>
<dbReference type="GO" id="GO:0036297">
    <property type="term" value="P:interstrand cross-link repair"/>
    <property type="evidence" value="ECO:0007669"/>
    <property type="project" value="TreeGrafter"/>
</dbReference>
<dbReference type="FunFam" id="3.60.15.10:FF:000039">
    <property type="entry name" value="DNA repair metallo-beta-lactamase family protein"/>
    <property type="match status" value="1"/>
</dbReference>
<reference evidence="7 8" key="1">
    <citation type="submission" date="2021-07" db="EMBL/GenBank/DDBJ databases">
        <title>The Aristolochia fimbriata genome: insights into angiosperm evolution, floral development and chemical biosynthesis.</title>
        <authorList>
            <person name="Jiao Y."/>
        </authorList>
    </citation>
    <scope>NUCLEOTIDE SEQUENCE [LARGE SCALE GENOMIC DNA]</scope>
    <source>
        <strain evidence="7">IBCAS-2021</strain>
        <tissue evidence="7">Leaf</tissue>
    </source>
</reference>
<dbReference type="FunFam" id="3.40.50.12650:FF:000005">
    <property type="entry name" value="DNA repair metallo-beta-lactamase family protein"/>
    <property type="match status" value="1"/>
</dbReference>
<dbReference type="GO" id="GO:0006303">
    <property type="term" value="P:double-strand break repair via nonhomologous end joining"/>
    <property type="evidence" value="ECO:0007669"/>
    <property type="project" value="TreeGrafter"/>
</dbReference>
<dbReference type="Gene3D" id="3.60.15.10">
    <property type="entry name" value="Ribonuclease Z/Hydroxyacylglutathione hydrolase-like"/>
    <property type="match status" value="1"/>
</dbReference>
<evidence type="ECO:0000259" key="6">
    <source>
        <dbReference type="Pfam" id="PF07522"/>
    </source>
</evidence>
<dbReference type="Proteomes" id="UP000825729">
    <property type="component" value="Unassembled WGS sequence"/>
</dbReference>
<proteinExistence type="inferred from homology"/>